<dbReference type="STRING" id="4232.A0A251TWF4"/>
<keyword evidence="6" id="KW-1185">Reference proteome</keyword>
<dbReference type="EMBL" id="CM007898">
    <property type="protein sequence ID" value="OTG14311.1"/>
    <property type="molecule type" value="Genomic_DNA"/>
</dbReference>
<proteinExistence type="predicted"/>
<dbReference type="InParanoid" id="A0A251TWF4"/>
<gene>
    <name evidence="5" type="ORF">HannXRQ_Chr09g0247981</name>
</gene>
<keyword evidence="3" id="KW-0648">Protein biosynthesis</keyword>
<reference evidence="6" key="1">
    <citation type="journal article" date="2017" name="Nature">
        <title>The sunflower genome provides insights into oil metabolism, flowering and Asterid evolution.</title>
        <authorList>
            <person name="Badouin H."/>
            <person name="Gouzy J."/>
            <person name="Grassa C.J."/>
            <person name="Murat F."/>
            <person name="Staton S.E."/>
            <person name="Cottret L."/>
            <person name="Lelandais-Briere C."/>
            <person name="Owens G.L."/>
            <person name="Carrere S."/>
            <person name="Mayjonade B."/>
            <person name="Legrand L."/>
            <person name="Gill N."/>
            <person name="Kane N.C."/>
            <person name="Bowers J.E."/>
            <person name="Hubner S."/>
            <person name="Bellec A."/>
            <person name="Berard A."/>
            <person name="Berges H."/>
            <person name="Blanchet N."/>
            <person name="Boniface M.C."/>
            <person name="Brunel D."/>
            <person name="Catrice O."/>
            <person name="Chaidir N."/>
            <person name="Claudel C."/>
            <person name="Donnadieu C."/>
            <person name="Faraut T."/>
            <person name="Fievet G."/>
            <person name="Helmstetter N."/>
            <person name="King M."/>
            <person name="Knapp S.J."/>
            <person name="Lai Z."/>
            <person name="Le Paslier M.C."/>
            <person name="Lippi Y."/>
            <person name="Lorenzon L."/>
            <person name="Mandel J.R."/>
            <person name="Marage G."/>
            <person name="Marchand G."/>
            <person name="Marquand E."/>
            <person name="Bret-Mestries E."/>
            <person name="Morien E."/>
            <person name="Nambeesan S."/>
            <person name="Nguyen T."/>
            <person name="Pegot-Espagnet P."/>
            <person name="Pouilly N."/>
            <person name="Raftis F."/>
            <person name="Sallet E."/>
            <person name="Schiex T."/>
            <person name="Thomas J."/>
            <person name="Vandecasteele C."/>
            <person name="Vares D."/>
            <person name="Vear F."/>
            <person name="Vautrin S."/>
            <person name="Crespi M."/>
            <person name="Mangin B."/>
            <person name="Burke J.M."/>
            <person name="Salse J."/>
            <person name="Munos S."/>
            <person name="Vincourt P."/>
            <person name="Rieseberg L.H."/>
            <person name="Langlade N.B."/>
        </authorList>
    </citation>
    <scope>NUCLEOTIDE SEQUENCE [LARGE SCALE GENOMIC DNA]</scope>
    <source>
        <strain evidence="6">cv. SF193</strain>
    </source>
</reference>
<evidence type="ECO:0000256" key="1">
    <source>
        <dbReference type="ARBA" id="ARBA00022490"/>
    </source>
</evidence>
<dbReference type="GO" id="GO:0003743">
    <property type="term" value="F:translation initiation factor activity"/>
    <property type="evidence" value="ECO:0007669"/>
    <property type="project" value="UniProtKB-KW"/>
</dbReference>
<dbReference type="InterPro" id="IPR027512">
    <property type="entry name" value="EIF3A"/>
</dbReference>
<protein>
    <recommendedName>
        <fullName evidence="4">eIF3a PCI domain-containing protein</fullName>
    </recommendedName>
</protein>
<organism evidence="5 6">
    <name type="scientific">Helianthus annuus</name>
    <name type="common">Common sunflower</name>
    <dbReference type="NCBI Taxonomy" id="4232"/>
    <lineage>
        <taxon>Eukaryota</taxon>
        <taxon>Viridiplantae</taxon>
        <taxon>Streptophyta</taxon>
        <taxon>Embryophyta</taxon>
        <taxon>Tracheophyta</taxon>
        <taxon>Spermatophyta</taxon>
        <taxon>Magnoliopsida</taxon>
        <taxon>eudicotyledons</taxon>
        <taxon>Gunneridae</taxon>
        <taxon>Pentapetalae</taxon>
        <taxon>asterids</taxon>
        <taxon>campanulids</taxon>
        <taxon>Asterales</taxon>
        <taxon>Asteraceae</taxon>
        <taxon>Asteroideae</taxon>
        <taxon>Heliantheae alliance</taxon>
        <taxon>Heliantheae</taxon>
        <taxon>Helianthus</taxon>
    </lineage>
</organism>
<sequence>MSYCGIPKIPSIHNLHLKHFCRNPNLCQRLLIISGNQAEELINVGQKQDALQALHDLITSKRYRAWQKTHEKIMFKYIELCVDMRRGRFAKDDLIQYRIICQQREFEKRVVRRREAEYVRLRAEREERLSQVLKARKEERDMKRKMLYLRTEEERLTRLREEEEAQKRLGHPSFLGEGEVIVF</sequence>
<accession>A0A251TWF4</accession>
<keyword evidence="2" id="KW-0396">Initiation factor</keyword>
<dbReference type="PANTHER" id="PTHR14005:SF0">
    <property type="entry name" value="EUKARYOTIC TRANSLATION INITIATION FACTOR 3 SUBUNIT A"/>
    <property type="match status" value="1"/>
</dbReference>
<keyword evidence="1" id="KW-0963">Cytoplasm</keyword>
<evidence type="ECO:0000259" key="4">
    <source>
        <dbReference type="Pfam" id="PF22591"/>
    </source>
</evidence>
<dbReference type="GO" id="GO:0005852">
    <property type="term" value="C:eukaryotic translation initiation factor 3 complex"/>
    <property type="evidence" value="ECO:0007669"/>
    <property type="project" value="InterPro"/>
</dbReference>
<evidence type="ECO:0000256" key="3">
    <source>
        <dbReference type="ARBA" id="ARBA00022917"/>
    </source>
</evidence>
<dbReference type="PANTHER" id="PTHR14005">
    <property type="entry name" value="EUKARYOTIC TRANSLATION INITIATION FACTOR 3, THETA SUBUNIT"/>
    <property type="match status" value="1"/>
</dbReference>
<evidence type="ECO:0000313" key="5">
    <source>
        <dbReference type="EMBL" id="OTG14311.1"/>
    </source>
</evidence>
<evidence type="ECO:0000313" key="6">
    <source>
        <dbReference type="Proteomes" id="UP000215914"/>
    </source>
</evidence>
<dbReference type="Proteomes" id="UP000215914">
    <property type="component" value="Chromosome 9"/>
</dbReference>
<evidence type="ECO:0000256" key="2">
    <source>
        <dbReference type="ARBA" id="ARBA00022540"/>
    </source>
</evidence>
<dbReference type="AlphaFoldDB" id="A0A251TWF4"/>
<dbReference type="InterPro" id="IPR054711">
    <property type="entry name" value="eIF3a_PCI_TPR-like"/>
</dbReference>
<dbReference type="Pfam" id="PF22591">
    <property type="entry name" value="eIF3a_PCI_TPR-like"/>
    <property type="match status" value="1"/>
</dbReference>
<feature type="domain" description="eIF3a PCI" evidence="4">
    <location>
        <begin position="37"/>
        <end position="165"/>
    </location>
</feature>
<name>A0A251TWF4_HELAN</name>